<evidence type="ECO:0000256" key="3">
    <source>
        <dbReference type="ARBA" id="ARBA00023038"/>
    </source>
</evidence>
<name>A0ABR4QIF2_9CEST</name>
<feature type="domain" description="LIM zinc-binding" evidence="6">
    <location>
        <begin position="243"/>
        <end position="302"/>
    </location>
</feature>
<dbReference type="Pfam" id="PF00412">
    <property type="entry name" value="LIM"/>
    <property type="match status" value="4"/>
</dbReference>
<sequence>MENLDALLEDLRVTKQHVLQRDSPTCPTNGNKTASEPKIWLQNSNNLLDTRQNARPIASKPRHPLQENLTKLDRILSDLDEMDGDTDGYGFQEASSYSNCKEKPGELEKPEVGSADGTKEIDGGAVDLMSQKTKEAAAHASRQLDELMASLQQLKFQQQPPASSKLPCNQHQRPTPSFSTQRSPLLKNASAFVEQPVDEVAESRQLTPADSTHYCQKPSGSDCRPSRPSNGDVASPPTVCRGSLCLHCNQPVIGKVITALGGVWHPEHFNCAYCRKNVVEEFFYEHEGAPYCTECHLSLFAPKCAFCGEAIVDRCLEAMGYFWHPDHFYCQGCHTPFVDNATAHEHQGKVFCPNCYYSKFGERCGGCQKPITDAYITALEQQWHEDCFKCKDCGLKLTGRNFYAENGYLYCEQHHRRNLGMVCAACQEPITGNRCINALGNRYHPQHFVCTYCLRQLSTGTFKERLGKPYCDSCFRQLFG</sequence>
<feature type="region of interest" description="Disordered" evidence="5">
    <location>
        <begin position="199"/>
        <end position="230"/>
    </location>
</feature>
<accession>A0ABR4QIF2</accession>
<feature type="compositionally biased region" description="Basic and acidic residues" evidence="5">
    <location>
        <begin position="100"/>
        <end position="122"/>
    </location>
</feature>
<feature type="region of interest" description="Disordered" evidence="5">
    <location>
        <begin position="92"/>
        <end position="122"/>
    </location>
</feature>
<evidence type="ECO:0000256" key="2">
    <source>
        <dbReference type="ARBA" id="ARBA00022833"/>
    </source>
</evidence>
<proteinExistence type="predicted"/>
<dbReference type="SMART" id="SM00132">
    <property type="entry name" value="LIM"/>
    <property type="match status" value="4"/>
</dbReference>
<dbReference type="SUPFAM" id="SSF57716">
    <property type="entry name" value="Glucocorticoid receptor-like (DNA-binding domain)"/>
    <property type="match status" value="5"/>
</dbReference>
<dbReference type="Proteomes" id="UP001651158">
    <property type="component" value="Unassembled WGS sequence"/>
</dbReference>
<comment type="caution">
    <text evidence="7">The sequence shown here is derived from an EMBL/GenBank/DDBJ whole genome shotgun (WGS) entry which is preliminary data.</text>
</comment>
<evidence type="ECO:0000256" key="4">
    <source>
        <dbReference type="PROSITE-ProRule" id="PRU00125"/>
    </source>
</evidence>
<keyword evidence="1 4" id="KW-0479">Metal-binding</keyword>
<dbReference type="PANTHER" id="PTHR24214:SF62">
    <property type="entry name" value="LEUPAXIN"/>
    <property type="match status" value="1"/>
</dbReference>
<evidence type="ECO:0000313" key="8">
    <source>
        <dbReference type="Proteomes" id="UP001651158"/>
    </source>
</evidence>
<dbReference type="EMBL" id="JAKROA010000003">
    <property type="protein sequence ID" value="KAL5109103.1"/>
    <property type="molecule type" value="Genomic_DNA"/>
</dbReference>
<dbReference type="PROSITE" id="PS50023">
    <property type="entry name" value="LIM_DOMAIN_2"/>
    <property type="match status" value="3"/>
</dbReference>
<keyword evidence="2 4" id="KW-0862">Zinc</keyword>
<feature type="domain" description="LIM zinc-binding" evidence="6">
    <location>
        <begin position="362"/>
        <end position="421"/>
    </location>
</feature>
<dbReference type="Gene3D" id="2.10.110.10">
    <property type="entry name" value="Cysteine Rich Protein"/>
    <property type="match status" value="4"/>
</dbReference>
<dbReference type="PANTHER" id="PTHR24214">
    <property type="entry name" value="PDZ AND LIM DOMAIN PROTEIN ZASP"/>
    <property type="match status" value="1"/>
</dbReference>
<evidence type="ECO:0000256" key="1">
    <source>
        <dbReference type="ARBA" id="ARBA00022723"/>
    </source>
</evidence>
<feature type="domain" description="LIM zinc-binding" evidence="6">
    <location>
        <begin position="422"/>
        <end position="480"/>
    </location>
</feature>
<dbReference type="InterPro" id="IPR001781">
    <property type="entry name" value="Znf_LIM"/>
</dbReference>
<evidence type="ECO:0000259" key="6">
    <source>
        <dbReference type="PROSITE" id="PS50023"/>
    </source>
</evidence>
<evidence type="ECO:0000313" key="7">
    <source>
        <dbReference type="EMBL" id="KAL5109103.1"/>
    </source>
</evidence>
<dbReference type="PROSITE" id="PS00478">
    <property type="entry name" value="LIM_DOMAIN_1"/>
    <property type="match status" value="2"/>
</dbReference>
<feature type="region of interest" description="Disordered" evidence="5">
    <location>
        <begin position="155"/>
        <end position="183"/>
    </location>
</feature>
<feature type="compositionally biased region" description="Polar residues" evidence="5">
    <location>
        <begin position="204"/>
        <end position="214"/>
    </location>
</feature>
<keyword evidence="8" id="KW-1185">Reference proteome</keyword>
<organism evidence="7 8">
    <name type="scientific">Taenia crassiceps</name>
    <dbReference type="NCBI Taxonomy" id="6207"/>
    <lineage>
        <taxon>Eukaryota</taxon>
        <taxon>Metazoa</taxon>
        <taxon>Spiralia</taxon>
        <taxon>Lophotrochozoa</taxon>
        <taxon>Platyhelminthes</taxon>
        <taxon>Cestoda</taxon>
        <taxon>Eucestoda</taxon>
        <taxon>Cyclophyllidea</taxon>
        <taxon>Taeniidae</taxon>
        <taxon>Taenia</taxon>
    </lineage>
</organism>
<gene>
    <name evidence="7" type="ORF">TcWFU_006601</name>
</gene>
<evidence type="ECO:0000256" key="5">
    <source>
        <dbReference type="SAM" id="MobiDB-lite"/>
    </source>
</evidence>
<reference evidence="7 8" key="1">
    <citation type="journal article" date="2022" name="Front. Cell. Infect. Microbiol.">
        <title>The Genomes of Two Strains of Taenia crassiceps the Animal Model for the Study of Human Cysticercosis.</title>
        <authorList>
            <person name="Bobes R.J."/>
            <person name="Estrada K."/>
            <person name="Rios-Valencia D.G."/>
            <person name="Calderon-Gallegos A."/>
            <person name="de la Torre P."/>
            <person name="Carrero J.C."/>
            <person name="Sanchez-Flores A."/>
            <person name="Laclette J.P."/>
        </authorList>
    </citation>
    <scope>NUCLEOTIDE SEQUENCE [LARGE SCALE GENOMIC DNA]</scope>
    <source>
        <strain evidence="7">WFUcys</strain>
    </source>
</reference>
<dbReference type="InterPro" id="IPR050604">
    <property type="entry name" value="PDZ-LIM_domain"/>
</dbReference>
<protein>
    <recommendedName>
        <fullName evidence="6">LIM zinc-binding domain-containing protein</fullName>
    </recommendedName>
</protein>
<keyword evidence="3 4" id="KW-0440">LIM domain</keyword>